<dbReference type="EMBL" id="JH600070">
    <property type="protein sequence ID" value="EIJ42091.1"/>
    <property type="molecule type" value="Genomic_DNA"/>
</dbReference>
<organism evidence="1 2">
    <name type="scientific">Beggiatoa alba B18LD</name>
    <dbReference type="NCBI Taxonomy" id="395493"/>
    <lineage>
        <taxon>Bacteria</taxon>
        <taxon>Pseudomonadati</taxon>
        <taxon>Pseudomonadota</taxon>
        <taxon>Gammaproteobacteria</taxon>
        <taxon>Thiotrichales</taxon>
        <taxon>Thiotrichaceae</taxon>
        <taxon>Beggiatoa</taxon>
    </lineage>
</organism>
<dbReference type="HOGENOM" id="CLU_119521_0_0_6"/>
<sequence>MSQLYQMQLSFDPLEDRLQFRVNTHDKAEYRFWFTRRYVRLLWAVLLEMLKEVEASKRYTDPHIQAAVLSFQHENLLQQMDFSKPFENGNQHYPLGKPAVLLSRISRKKREDGSQLLCLHPKEGAGVDLVLSENMLHSLCKMLSETVKIAEWDLRLQITQTFPTPPAYAQHLN</sequence>
<reference evidence="1 2" key="1">
    <citation type="submission" date="2011-11" db="EMBL/GenBank/DDBJ databases">
        <title>Improved High-Quality Draft sequence of Beggiatoa alba B18lD.</title>
        <authorList>
            <consortium name="US DOE Joint Genome Institute"/>
            <person name="Lucas S."/>
            <person name="Han J."/>
            <person name="Lapidus A."/>
            <person name="Cheng J.-F."/>
            <person name="Goodwin L."/>
            <person name="Pitluck S."/>
            <person name="Peters L."/>
            <person name="Mikhailova N."/>
            <person name="Held B."/>
            <person name="Detter J.C."/>
            <person name="Han C."/>
            <person name="Tapia R."/>
            <person name="Land M."/>
            <person name="Hauser L."/>
            <person name="Kyrpides N."/>
            <person name="Ivanova N."/>
            <person name="Pagani I."/>
            <person name="Samuel K."/>
            <person name="Teske A."/>
            <person name="Mueller J."/>
            <person name="Woyke T."/>
        </authorList>
    </citation>
    <scope>NUCLEOTIDE SEQUENCE [LARGE SCALE GENOMIC DNA]</scope>
    <source>
        <strain evidence="1 2">B18LD</strain>
    </source>
</reference>
<gene>
    <name evidence="1" type="ORF">BegalDRAFT_1189</name>
</gene>
<dbReference type="eggNOG" id="ENOG5032ZN4">
    <property type="taxonomic scope" value="Bacteria"/>
</dbReference>
<dbReference type="Proteomes" id="UP000005744">
    <property type="component" value="Unassembled WGS sequence"/>
</dbReference>
<accession>I3CEP8</accession>
<dbReference type="STRING" id="395493.BegalDRAFT_1189"/>
<evidence type="ECO:0000313" key="2">
    <source>
        <dbReference type="Proteomes" id="UP000005744"/>
    </source>
</evidence>
<evidence type="ECO:0000313" key="1">
    <source>
        <dbReference type="EMBL" id="EIJ42091.1"/>
    </source>
</evidence>
<proteinExistence type="predicted"/>
<protein>
    <submittedName>
        <fullName evidence="1">Uncharacterized protein</fullName>
    </submittedName>
</protein>
<name>I3CEP8_9GAMM</name>
<keyword evidence="2" id="KW-1185">Reference proteome</keyword>
<dbReference type="RefSeq" id="WP_002684677.1">
    <property type="nucleotide sequence ID" value="NZ_JH600070.1"/>
</dbReference>
<dbReference type="AlphaFoldDB" id="I3CEP8"/>
<dbReference type="OrthoDB" id="8481046at2"/>